<feature type="transmembrane region" description="Helical" evidence="5">
    <location>
        <begin position="191"/>
        <end position="211"/>
    </location>
</feature>
<dbReference type="PROSITE" id="PS50850">
    <property type="entry name" value="MFS"/>
    <property type="match status" value="1"/>
</dbReference>
<evidence type="ECO:0000313" key="7">
    <source>
        <dbReference type="EMBL" id="KAJ8894780.1"/>
    </source>
</evidence>
<dbReference type="Pfam" id="PF00083">
    <property type="entry name" value="Sugar_tr"/>
    <property type="match status" value="2"/>
</dbReference>
<proteinExistence type="predicted"/>
<dbReference type="InterPro" id="IPR050549">
    <property type="entry name" value="MFS_Trehalose_Transporter"/>
</dbReference>
<evidence type="ECO:0000256" key="4">
    <source>
        <dbReference type="ARBA" id="ARBA00023136"/>
    </source>
</evidence>
<evidence type="ECO:0000313" key="8">
    <source>
        <dbReference type="Proteomes" id="UP001159363"/>
    </source>
</evidence>
<dbReference type="InterPro" id="IPR003663">
    <property type="entry name" value="Sugar/inositol_transpt"/>
</dbReference>
<dbReference type="SUPFAM" id="SSF103473">
    <property type="entry name" value="MFS general substrate transporter"/>
    <property type="match status" value="1"/>
</dbReference>
<dbReference type="Proteomes" id="UP001159363">
    <property type="component" value="Chromosome 1"/>
</dbReference>
<evidence type="ECO:0000259" key="6">
    <source>
        <dbReference type="PROSITE" id="PS50850"/>
    </source>
</evidence>
<protein>
    <recommendedName>
        <fullName evidence="6">Major facilitator superfamily (MFS) profile domain-containing protein</fullName>
    </recommendedName>
</protein>
<evidence type="ECO:0000256" key="1">
    <source>
        <dbReference type="ARBA" id="ARBA00004141"/>
    </source>
</evidence>
<evidence type="ECO:0000256" key="5">
    <source>
        <dbReference type="SAM" id="Phobius"/>
    </source>
</evidence>
<feature type="transmembrane region" description="Helical" evidence="5">
    <location>
        <begin position="317"/>
        <end position="336"/>
    </location>
</feature>
<keyword evidence="3 5" id="KW-1133">Transmembrane helix</keyword>
<feature type="transmembrane region" description="Helical" evidence="5">
    <location>
        <begin position="285"/>
        <end position="305"/>
    </location>
</feature>
<keyword evidence="4 5" id="KW-0472">Membrane</keyword>
<keyword evidence="8" id="KW-1185">Reference proteome</keyword>
<feature type="transmembrane region" description="Helical" evidence="5">
    <location>
        <begin position="252"/>
        <end position="273"/>
    </location>
</feature>
<comment type="subcellular location">
    <subcellularLocation>
        <location evidence="1">Membrane</location>
        <topology evidence="1">Multi-pass membrane protein</topology>
    </subcellularLocation>
</comment>
<dbReference type="Gene3D" id="1.20.1250.20">
    <property type="entry name" value="MFS general substrate transporter like domains"/>
    <property type="match status" value="2"/>
</dbReference>
<feature type="domain" description="Major facilitator superfamily (MFS) profile" evidence="6">
    <location>
        <begin position="1"/>
        <end position="340"/>
    </location>
</feature>
<gene>
    <name evidence="7" type="ORF">PR048_000087</name>
</gene>
<comment type="caution">
    <text evidence="7">The sequence shown here is derived from an EMBL/GenBank/DDBJ whole genome shotgun (WGS) entry which is preliminary data.</text>
</comment>
<dbReference type="EMBL" id="JARBHB010000001">
    <property type="protein sequence ID" value="KAJ8894780.1"/>
    <property type="molecule type" value="Genomic_DNA"/>
</dbReference>
<dbReference type="InterPro" id="IPR036259">
    <property type="entry name" value="MFS_trans_sf"/>
</dbReference>
<accession>A0ABQ9IDP1</accession>
<evidence type="ECO:0000256" key="2">
    <source>
        <dbReference type="ARBA" id="ARBA00022692"/>
    </source>
</evidence>
<dbReference type="PANTHER" id="PTHR48021:SF1">
    <property type="entry name" value="GH07001P-RELATED"/>
    <property type="match status" value="1"/>
</dbReference>
<dbReference type="InterPro" id="IPR020846">
    <property type="entry name" value="MFS_dom"/>
</dbReference>
<reference evidence="7 8" key="1">
    <citation type="submission" date="2023-02" db="EMBL/GenBank/DDBJ databases">
        <title>LHISI_Scaffold_Assembly.</title>
        <authorList>
            <person name="Stuart O.P."/>
            <person name="Cleave R."/>
            <person name="Magrath M.J.L."/>
            <person name="Mikheyev A.S."/>
        </authorList>
    </citation>
    <scope>NUCLEOTIDE SEQUENCE [LARGE SCALE GENOMIC DNA]</scope>
    <source>
        <strain evidence="7">Daus_M_001</strain>
        <tissue evidence="7">Leg muscle</tissue>
    </source>
</reference>
<evidence type="ECO:0000256" key="3">
    <source>
        <dbReference type="ARBA" id="ARBA00022989"/>
    </source>
</evidence>
<sequence>MCTQEGQGRGDVTPSLVAFEVALKTDEMRDGLLAPGVPVWDRLNGVPRQHDLTYMTTNALTLNEPLWCLFVPSATWRFLCPEIETAVETTRALELTWRESFATTAAKKALLVSLGLMIFQQLSGINAVVFYLADIFKHREGISRAELCGRCRRCTAEVVMFVSTEKESAGLSCVVAAGGLMEAGSELAPSTASIIIGVIQVIASFISTLVVDRAGRRIMLMASHSVMGICSIILGIYFHIKEDVPNIGWLPLASLCVYIVLFSFGVGPIPWLMVGELFPAQIKGAASSIACLVNWLLSFIVTKFFSDLLTSIGPDYTFWMFGVILCVGTLFVFFIVPETKGKTLEEIQSDLGGAGNKGGPEEIKLPQYGKERLNGTAAMFDAQFTSQHQRLSDTFENTLIVPNNPCSGKDAGGEFLFGFRRGFVHQDEHVTP</sequence>
<feature type="transmembrane region" description="Helical" evidence="5">
    <location>
        <begin position="218"/>
        <end position="240"/>
    </location>
</feature>
<keyword evidence="2 5" id="KW-0812">Transmembrane</keyword>
<dbReference type="PANTHER" id="PTHR48021">
    <property type="match status" value="1"/>
</dbReference>
<dbReference type="PRINTS" id="PR00171">
    <property type="entry name" value="SUGRTRNSPORT"/>
</dbReference>
<feature type="transmembrane region" description="Helical" evidence="5">
    <location>
        <begin position="109"/>
        <end position="133"/>
    </location>
</feature>
<dbReference type="InterPro" id="IPR005828">
    <property type="entry name" value="MFS_sugar_transport-like"/>
</dbReference>
<name>A0ABQ9IDP1_9NEOP</name>
<organism evidence="7 8">
    <name type="scientific">Dryococelus australis</name>
    <dbReference type="NCBI Taxonomy" id="614101"/>
    <lineage>
        <taxon>Eukaryota</taxon>
        <taxon>Metazoa</taxon>
        <taxon>Ecdysozoa</taxon>
        <taxon>Arthropoda</taxon>
        <taxon>Hexapoda</taxon>
        <taxon>Insecta</taxon>
        <taxon>Pterygota</taxon>
        <taxon>Neoptera</taxon>
        <taxon>Polyneoptera</taxon>
        <taxon>Phasmatodea</taxon>
        <taxon>Verophasmatodea</taxon>
        <taxon>Anareolatae</taxon>
        <taxon>Phasmatidae</taxon>
        <taxon>Eurycanthinae</taxon>
        <taxon>Dryococelus</taxon>
    </lineage>
</organism>